<evidence type="ECO:0000256" key="10">
    <source>
        <dbReference type="RuleBase" id="RU000688"/>
    </source>
</evidence>
<keyword evidence="6 11" id="KW-0472">Membrane</keyword>
<dbReference type="PANTHER" id="PTHR24248:SF199">
    <property type="entry name" value="IP13425P-RELATED"/>
    <property type="match status" value="1"/>
</dbReference>
<dbReference type="GO" id="GO:0004993">
    <property type="term" value="F:G protein-coupled serotonin receptor activity"/>
    <property type="evidence" value="ECO:0007669"/>
    <property type="project" value="UniProtKB-ARBA"/>
</dbReference>
<keyword evidence="4 11" id="KW-1133">Transmembrane helix</keyword>
<dbReference type="InterPro" id="IPR017452">
    <property type="entry name" value="GPCR_Rhodpsn_7TM"/>
</dbReference>
<keyword evidence="8 10" id="KW-0675">Receptor</keyword>
<evidence type="ECO:0000256" key="8">
    <source>
        <dbReference type="ARBA" id="ARBA00023170"/>
    </source>
</evidence>
<keyword evidence="5 10" id="KW-0297">G-protein coupled receptor</keyword>
<gene>
    <name evidence="13" type="primary">adra1a</name>
    <name evidence="13" type="ORF">AWC38_SpisGene8617</name>
</gene>
<evidence type="ECO:0000256" key="7">
    <source>
        <dbReference type="ARBA" id="ARBA00023157"/>
    </source>
</evidence>
<proteinExistence type="inferred from homology"/>
<feature type="transmembrane region" description="Helical" evidence="11">
    <location>
        <begin position="183"/>
        <end position="201"/>
    </location>
</feature>
<keyword evidence="2" id="KW-1003">Cell membrane</keyword>
<dbReference type="AlphaFoldDB" id="A0A2B4SBD9"/>
<keyword evidence="9 10" id="KW-0807">Transducer</keyword>
<evidence type="ECO:0000256" key="4">
    <source>
        <dbReference type="ARBA" id="ARBA00022989"/>
    </source>
</evidence>
<feature type="transmembrane region" description="Helical" evidence="11">
    <location>
        <begin position="100"/>
        <end position="125"/>
    </location>
</feature>
<dbReference type="PRINTS" id="PR00237">
    <property type="entry name" value="GPCRRHODOPSN"/>
</dbReference>
<feature type="transmembrane region" description="Helical" evidence="11">
    <location>
        <begin position="60"/>
        <end position="88"/>
    </location>
</feature>
<reference evidence="14" key="1">
    <citation type="journal article" date="2017" name="bioRxiv">
        <title>Comparative analysis of the genomes of Stylophora pistillata and Acropora digitifera provides evidence for extensive differences between species of corals.</title>
        <authorList>
            <person name="Voolstra C.R."/>
            <person name="Li Y."/>
            <person name="Liew Y.J."/>
            <person name="Baumgarten S."/>
            <person name="Zoccola D."/>
            <person name="Flot J.-F."/>
            <person name="Tambutte S."/>
            <person name="Allemand D."/>
            <person name="Aranda M."/>
        </authorList>
    </citation>
    <scope>NUCLEOTIDE SEQUENCE [LARGE SCALE GENOMIC DNA]</scope>
</reference>
<feature type="transmembrane region" description="Helical" evidence="11">
    <location>
        <begin position="213"/>
        <end position="238"/>
    </location>
</feature>
<accession>A0A2B4SBD9</accession>
<evidence type="ECO:0000256" key="6">
    <source>
        <dbReference type="ARBA" id="ARBA00023136"/>
    </source>
</evidence>
<dbReference type="EMBL" id="LSMT01000120">
    <property type="protein sequence ID" value="PFX26686.1"/>
    <property type="molecule type" value="Genomic_DNA"/>
</dbReference>
<evidence type="ECO:0000313" key="13">
    <source>
        <dbReference type="EMBL" id="PFX26686.1"/>
    </source>
</evidence>
<keyword evidence="3 10" id="KW-0812">Transmembrane</keyword>
<dbReference type="Pfam" id="PF00001">
    <property type="entry name" value="7tm_1"/>
    <property type="match status" value="2"/>
</dbReference>
<dbReference type="GO" id="GO:0005886">
    <property type="term" value="C:plasma membrane"/>
    <property type="evidence" value="ECO:0007669"/>
    <property type="project" value="UniProtKB-SubCell"/>
</dbReference>
<feature type="domain" description="G-protein coupled receptors family 1 profile" evidence="12">
    <location>
        <begin position="79"/>
        <end position="321"/>
    </location>
</feature>
<sequence>MLGILSVFQGANLPGDLPSEDKLRSKIIGVFVMELPVSNTSNVTAALGTEPLEPILQGTVASFVSASLICLLIIGALIANTFVCLAVYKQRSARRITRYFIINLCLADIFITVISMPIWLIFLLYDSKSAVLTLGETFVEIWRHVDIMCGTASILSLTSISVDRYIAVSRPYTYVQAITTRRAMHIIGGIWVYSMTVALLIKPLRKYKGGYAIFVMCASFLLPSLIIIAAYGSMFRVAMRHTRGLSRREEEESNHHHWHKEIKRHLKAAKTVAFVIGSFLCCWAPFIIVSVCFAFYTLDPTGASVTKWLAYLNAVLNPVVYTCVDKQLRRLVLKRLSFCFRGRLWMFFKEDRFAYGATENSSPMSYV</sequence>
<dbReference type="Proteomes" id="UP000225706">
    <property type="component" value="Unassembled WGS sequence"/>
</dbReference>
<dbReference type="PROSITE" id="PS00237">
    <property type="entry name" value="G_PROTEIN_RECEP_F1_1"/>
    <property type="match status" value="1"/>
</dbReference>
<dbReference type="GO" id="GO:0071880">
    <property type="term" value="P:adenylate cyclase-activating adrenergic receptor signaling pathway"/>
    <property type="evidence" value="ECO:0007669"/>
    <property type="project" value="TreeGrafter"/>
</dbReference>
<comment type="similarity">
    <text evidence="10">Belongs to the G-protein coupled receptor 1 family.</text>
</comment>
<protein>
    <submittedName>
        <fullName evidence="13">Alpha-1A adrenergic receptor</fullName>
    </submittedName>
</protein>
<keyword evidence="7" id="KW-1015">Disulfide bond</keyword>
<name>A0A2B4SBD9_STYPI</name>
<feature type="transmembrane region" description="Helical" evidence="11">
    <location>
        <begin position="308"/>
        <end position="324"/>
    </location>
</feature>
<organism evidence="13 14">
    <name type="scientific">Stylophora pistillata</name>
    <name type="common">Smooth cauliflower coral</name>
    <dbReference type="NCBI Taxonomy" id="50429"/>
    <lineage>
        <taxon>Eukaryota</taxon>
        <taxon>Metazoa</taxon>
        <taxon>Cnidaria</taxon>
        <taxon>Anthozoa</taxon>
        <taxon>Hexacorallia</taxon>
        <taxon>Scleractinia</taxon>
        <taxon>Astrocoeniina</taxon>
        <taxon>Pocilloporidae</taxon>
        <taxon>Stylophora</taxon>
    </lineage>
</organism>
<dbReference type="GO" id="GO:0043410">
    <property type="term" value="P:positive regulation of MAPK cascade"/>
    <property type="evidence" value="ECO:0007669"/>
    <property type="project" value="TreeGrafter"/>
</dbReference>
<dbReference type="Gene3D" id="1.20.1070.10">
    <property type="entry name" value="Rhodopsin 7-helix transmembrane proteins"/>
    <property type="match status" value="1"/>
</dbReference>
<evidence type="ECO:0000256" key="5">
    <source>
        <dbReference type="ARBA" id="ARBA00023040"/>
    </source>
</evidence>
<evidence type="ECO:0000256" key="3">
    <source>
        <dbReference type="ARBA" id="ARBA00022692"/>
    </source>
</evidence>
<comment type="subcellular location">
    <subcellularLocation>
        <location evidence="1">Cell membrane</location>
        <topology evidence="1">Multi-pass membrane protein</topology>
    </subcellularLocation>
</comment>
<dbReference type="CDD" id="cd14967">
    <property type="entry name" value="7tmA_amine_R-like"/>
    <property type="match status" value="1"/>
</dbReference>
<evidence type="ECO:0000256" key="11">
    <source>
        <dbReference type="SAM" id="Phobius"/>
    </source>
</evidence>
<evidence type="ECO:0000256" key="9">
    <source>
        <dbReference type="ARBA" id="ARBA00023224"/>
    </source>
</evidence>
<dbReference type="InterPro" id="IPR000276">
    <property type="entry name" value="GPCR_Rhodpsn"/>
</dbReference>
<feature type="transmembrane region" description="Helical" evidence="11">
    <location>
        <begin position="145"/>
        <end position="162"/>
    </location>
</feature>
<evidence type="ECO:0000256" key="2">
    <source>
        <dbReference type="ARBA" id="ARBA00022475"/>
    </source>
</evidence>
<evidence type="ECO:0000256" key="1">
    <source>
        <dbReference type="ARBA" id="ARBA00004651"/>
    </source>
</evidence>
<evidence type="ECO:0000259" key="12">
    <source>
        <dbReference type="PROSITE" id="PS50262"/>
    </source>
</evidence>
<dbReference type="OrthoDB" id="5957871at2759"/>
<evidence type="ECO:0000313" key="14">
    <source>
        <dbReference type="Proteomes" id="UP000225706"/>
    </source>
</evidence>
<keyword evidence="14" id="KW-1185">Reference proteome</keyword>
<dbReference type="SUPFAM" id="SSF81321">
    <property type="entry name" value="Family A G protein-coupled receptor-like"/>
    <property type="match status" value="1"/>
</dbReference>
<comment type="caution">
    <text evidence="13">The sequence shown here is derived from an EMBL/GenBank/DDBJ whole genome shotgun (WGS) entry which is preliminary data.</text>
</comment>
<dbReference type="STRING" id="50429.A0A2B4SBD9"/>
<dbReference type="PANTHER" id="PTHR24248">
    <property type="entry name" value="ADRENERGIC RECEPTOR-RELATED G-PROTEIN COUPLED RECEPTOR"/>
    <property type="match status" value="1"/>
</dbReference>
<dbReference type="PROSITE" id="PS50262">
    <property type="entry name" value="G_PROTEIN_RECEP_F1_2"/>
    <property type="match status" value="1"/>
</dbReference>
<feature type="transmembrane region" description="Helical" evidence="11">
    <location>
        <begin position="272"/>
        <end position="296"/>
    </location>
</feature>